<comment type="caution">
    <text evidence="2">The sequence shown here is derived from an EMBL/GenBank/DDBJ whole genome shotgun (WGS) entry which is preliminary data.</text>
</comment>
<feature type="domain" description="Ribonuclease J C-terminal" evidence="1">
    <location>
        <begin position="2"/>
        <end position="55"/>
    </location>
</feature>
<dbReference type="Proteomes" id="UP000054564">
    <property type="component" value="Unassembled WGS sequence"/>
</dbReference>
<feature type="non-terminal residue" evidence="2">
    <location>
        <position position="119"/>
    </location>
</feature>
<evidence type="ECO:0000313" key="3">
    <source>
        <dbReference type="Proteomes" id="UP000054564"/>
    </source>
</evidence>
<evidence type="ECO:0000259" key="1">
    <source>
        <dbReference type="Pfam" id="PF17770"/>
    </source>
</evidence>
<dbReference type="AlphaFoldDB" id="A0A0L0UNI0"/>
<dbReference type="Gene3D" id="3.60.15.10">
    <property type="entry name" value="Ribonuclease Z/Hydroxyacylglutathione hydrolase-like"/>
    <property type="match status" value="1"/>
</dbReference>
<keyword evidence="3" id="KW-1185">Reference proteome</keyword>
<dbReference type="InterPro" id="IPR036866">
    <property type="entry name" value="RibonucZ/Hydroxyglut_hydro"/>
</dbReference>
<sequence>MRGVVYLTNNEEMLKKLQNIIINVIEKYKTNNAFSLSEVKTKMKNDLQDYIKKETVPIFTSKLTDFMIKQKLERFRFINQNEIIIKTIEPEQKVSFGNVVVKKFKTTTSIPGSLGFVLT</sequence>
<evidence type="ECO:0000313" key="2">
    <source>
        <dbReference type="EMBL" id="KNE88324.1"/>
    </source>
</evidence>
<protein>
    <recommendedName>
        <fullName evidence="1">Ribonuclease J C-terminal domain-containing protein</fullName>
    </recommendedName>
</protein>
<dbReference type="SUPFAM" id="SSF56281">
    <property type="entry name" value="Metallo-hydrolase/oxidoreductase"/>
    <property type="match status" value="1"/>
</dbReference>
<accession>A0A0L0UNI0</accession>
<dbReference type="InterPro" id="IPR041636">
    <property type="entry name" value="RNase_J_C"/>
</dbReference>
<name>A0A0L0UNI0_9BASI</name>
<gene>
    <name evidence="2" type="ORF">PSTG_18276</name>
</gene>
<organism evidence="2 3">
    <name type="scientific">Puccinia striiformis f. sp. tritici PST-78</name>
    <dbReference type="NCBI Taxonomy" id="1165861"/>
    <lineage>
        <taxon>Eukaryota</taxon>
        <taxon>Fungi</taxon>
        <taxon>Dikarya</taxon>
        <taxon>Basidiomycota</taxon>
        <taxon>Pucciniomycotina</taxon>
        <taxon>Pucciniomycetes</taxon>
        <taxon>Pucciniales</taxon>
        <taxon>Pucciniaceae</taxon>
        <taxon>Puccinia</taxon>
    </lineage>
</organism>
<dbReference type="Pfam" id="PF17770">
    <property type="entry name" value="RNase_J_C"/>
    <property type="match status" value="1"/>
</dbReference>
<dbReference type="EMBL" id="AJIL01002380">
    <property type="protein sequence ID" value="KNE88324.1"/>
    <property type="molecule type" value="Genomic_DNA"/>
</dbReference>
<reference evidence="3" key="1">
    <citation type="submission" date="2014-03" db="EMBL/GenBank/DDBJ databases">
        <title>The Genome Sequence of Puccinia striiformis f. sp. tritici PST-78.</title>
        <authorList>
            <consortium name="The Broad Institute Genome Sequencing Platform"/>
            <person name="Cuomo C."/>
            <person name="Hulbert S."/>
            <person name="Chen X."/>
            <person name="Walker B."/>
            <person name="Young S.K."/>
            <person name="Zeng Q."/>
            <person name="Gargeya S."/>
            <person name="Fitzgerald M."/>
            <person name="Haas B."/>
            <person name="Abouelleil A."/>
            <person name="Alvarado L."/>
            <person name="Arachchi H.M."/>
            <person name="Berlin A.M."/>
            <person name="Chapman S.B."/>
            <person name="Goldberg J."/>
            <person name="Griggs A."/>
            <person name="Gujja S."/>
            <person name="Hansen M."/>
            <person name="Howarth C."/>
            <person name="Imamovic A."/>
            <person name="Larimer J."/>
            <person name="McCowan C."/>
            <person name="Montmayeur A."/>
            <person name="Murphy C."/>
            <person name="Neiman D."/>
            <person name="Pearson M."/>
            <person name="Priest M."/>
            <person name="Roberts A."/>
            <person name="Saif S."/>
            <person name="Shea T."/>
            <person name="Sisk P."/>
            <person name="Sykes S."/>
            <person name="Wortman J."/>
            <person name="Nusbaum C."/>
            <person name="Birren B."/>
        </authorList>
    </citation>
    <scope>NUCLEOTIDE SEQUENCE [LARGE SCALE GENOMIC DNA]</scope>
    <source>
        <strain evidence="3">race PST-78</strain>
    </source>
</reference>
<proteinExistence type="predicted"/>